<dbReference type="EMBL" id="CM044704">
    <property type="protein sequence ID" value="KAI5668505.1"/>
    <property type="molecule type" value="Genomic_DNA"/>
</dbReference>
<dbReference type="Proteomes" id="UP001060085">
    <property type="component" value="Linkage Group LG04"/>
</dbReference>
<keyword evidence="2" id="KW-1185">Reference proteome</keyword>
<comment type="caution">
    <text evidence="1">The sequence shown here is derived from an EMBL/GenBank/DDBJ whole genome shotgun (WGS) entry which is preliminary data.</text>
</comment>
<reference evidence="2" key="1">
    <citation type="journal article" date="2023" name="Nat. Plants">
        <title>Single-cell RNA sequencing provides a high-resolution roadmap for understanding the multicellular compartmentation of specialized metabolism.</title>
        <authorList>
            <person name="Sun S."/>
            <person name="Shen X."/>
            <person name="Li Y."/>
            <person name="Li Y."/>
            <person name="Wang S."/>
            <person name="Li R."/>
            <person name="Zhang H."/>
            <person name="Shen G."/>
            <person name="Guo B."/>
            <person name="Wei J."/>
            <person name="Xu J."/>
            <person name="St-Pierre B."/>
            <person name="Chen S."/>
            <person name="Sun C."/>
        </authorList>
    </citation>
    <scope>NUCLEOTIDE SEQUENCE [LARGE SCALE GENOMIC DNA]</scope>
</reference>
<proteinExistence type="predicted"/>
<gene>
    <name evidence="1" type="ORF">M9H77_18358</name>
</gene>
<name>A0ACC0B799_CATRO</name>
<organism evidence="1 2">
    <name type="scientific">Catharanthus roseus</name>
    <name type="common">Madagascar periwinkle</name>
    <name type="synonym">Vinca rosea</name>
    <dbReference type="NCBI Taxonomy" id="4058"/>
    <lineage>
        <taxon>Eukaryota</taxon>
        <taxon>Viridiplantae</taxon>
        <taxon>Streptophyta</taxon>
        <taxon>Embryophyta</taxon>
        <taxon>Tracheophyta</taxon>
        <taxon>Spermatophyta</taxon>
        <taxon>Magnoliopsida</taxon>
        <taxon>eudicotyledons</taxon>
        <taxon>Gunneridae</taxon>
        <taxon>Pentapetalae</taxon>
        <taxon>asterids</taxon>
        <taxon>lamiids</taxon>
        <taxon>Gentianales</taxon>
        <taxon>Apocynaceae</taxon>
        <taxon>Rauvolfioideae</taxon>
        <taxon>Vinceae</taxon>
        <taxon>Catharanthinae</taxon>
        <taxon>Catharanthus</taxon>
    </lineage>
</organism>
<sequence>MECELHKIGLKNREQRSQINTRGAKKTVRTKSTHKGTILLTGEEIEKVRLRLSARLIKDYMDHSIVMVPNFKVRNSPLLPIEWKPRDLRMDLSPTRNISSTNIISWNVRGPGYPDFINQAKYVINMHKPNILILLETKVGGPRAEDICSHLPSTCVSSDPIGYKGGIWILWNDAETHLEIVEKNHQVIHAFFKEHRKFLWGRTSKKKSMAMVKWDKVASPKNKGGVGLRKAKHSVQLGLTKLNWRVGREKEKNGLIF</sequence>
<evidence type="ECO:0000313" key="2">
    <source>
        <dbReference type="Proteomes" id="UP001060085"/>
    </source>
</evidence>
<accession>A0ACC0B799</accession>
<evidence type="ECO:0000313" key="1">
    <source>
        <dbReference type="EMBL" id="KAI5668505.1"/>
    </source>
</evidence>
<protein>
    <submittedName>
        <fullName evidence="1">Uncharacterized protein</fullName>
    </submittedName>
</protein>